<dbReference type="InterPro" id="IPR011990">
    <property type="entry name" value="TPR-like_helical_dom_sf"/>
</dbReference>
<feature type="repeat" description="PPR" evidence="3">
    <location>
        <begin position="407"/>
        <end position="441"/>
    </location>
</feature>
<keyword evidence="2" id="KW-0677">Repeat</keyword>
<dbReference type="AlphaFoldDB" id="A0AAV2FIM0"/>
<protein>
    <recommendedName>
        <fullName evidence="6">Pentatricopeptide repeat-containing protein</fullName>
    </recommendedName>
</protein>
<keyword evidence="5" id="KW-1185">Reference proteome</keyword>
<evidence type="ECO:0000256" key="2">
    <source>
        <dbReference type="ARBA" id="ARBA00022737"/>
    </source>
</evidence>
<feature type="repeat" description="PPR" evidence="3">
    <location>
        <begin position="372"/>
        <end position="406"/>
    </location>
</feature>
<comment type="similarity">
    <text evidence="1">Belongs to the PPR family. P subfamily.</text>
</comment>
<dbReference type="InterPro" id="IPR002885">
    <property type="entry name" value="PPR_rpt"/>
</dbReference>
<organism evidence="4 5">
    <name type="scientific">Linum trigynum</name>
    <dbReference type="NCBI Taxonomy" id="586398"/>
    <lineage>
        <taxon>Eukaryota</taxon>
        <taxon>Viridiplantae</taxon>
        <taxon>Streptophyta</taxon>
        <taxon>Embryophyta</taxon>
        <taxon>Tracheophyta</taxon>
        <taxon>Spermatophyta</taxon>
        <taxon>Magnoliopsida</taxon>
        <taxon>eudicotyledons</taxon>
        <taxon>Gunneridae</taxon>
        <taxon>Pentapetalae</taxon>
        <taxon>rosids</taxon>
        <taxon>fabids</taxon>
        <taxon>Malpighiales</taxon>
        <taxon>Linaceae</taxon>
        <taxon>Linum</taxon>
    </lineage>
</organism>
<evidence type="ECO:0000256" key="3">
    <source>
        <dbReference type="PROSITE-ProRule" id="PRU00708"/>
    </source>
</evidence>
<evidence type="ECO:0008006" key="6">
    <source>
        <dbReference type="Google" id="ProtNLM"/>
    </source>
</evidence>
<dbReference type="PROSITE" id="PS51375">
    <property type="entry name" value="PPR"/>
    <property type="match status" value="8"/>
</dbReference>
<dbReference type="Pfam" id="PF13041">
    <property type="entry name" value="PPR_2"/>
    <property type="match status" value="2"/>
</dbReference>
<proteinExistence type="inferred from homology"/>
<feature type="repeat" description="PPR" evidence="3">
    <location>
        <begin position="154"/>
        <end position="189"/>
    </location>
</feature>
<dbReference type="Pfam" id="PF13812">
    <property type="entry name" value="PPR_3"/>
    <property type="match status" value="1"/>
</dbReference>
<feature type="repeat" description="PPR" evidence="3">
    <location>
        <begin position="295"/>
        <end position="329"/>
    </location>
</feature>
<dbReference type="SUPFAM" id="SSF48452">
    <property type="entry name" value="TPR-like"/>
    <property type="match status" value="1"/>
</dbReference>
<feature type="repeat" description="PPR" evidence="3">
    <location>
        <begin position="190"/>
        <end position="224"/>
    </location>
</feature>
<dbReference type="PANTHER" id="PTHR47939">
    <property type="entry name" value="MEMBRANE-ASSOCIATED SALT-INDUCIBLE PROTEIN-LIKE"/>
    <property type="match status" value="1"/>
</dbReference>
<dbReference type="InterPro" id="IPR050667">
    <property type="entry name" value="PPR-containing_protein"/>
</dbReference>
<gene>
    <name evidence="4" type="ORF">LTRI10_LOCUS38326</name>
</gene>
<accession>A0AAV2FIM0</accession>
<dbReference type="EMBL" id="OZ034819">
    <property type="protein sequence ID" value="CAL1398073.1"/>
    <property type="molecule type" value="Genomic_DNA"/>
</dbReference>
<dbReference type="Proteomes" id="UP001497516">
    <property type="component" value="Chromosome 6"/>
</dbReference>
<name>A0AAV2FIM0_9ROSI</name>
<dbReference type="Gene3D" id="1.25.40.10">
    <property type="entry name" value="Tetratricopeptide repeat domain"/>
    <property type="match status" value="4"/>
</dbReference>
<evidence type="ECO:0000313" key="5">
    <source>
        <dbReference type="Proteomes" id="UP001497516"/>
    </source>
</evidence>
<reference evidence="4 5" key="1">
    <citation type="submission" date="2024-04" db="EMBL/GenBank/DDBJ databases">
        <authorList>
            <person name="Fracassetti M."/>
        </authorList>
    </citation>
    <scope>NUCLEOTIDE SEQUENCE [LARGE SCALE GENOMIC DNA]</scope>
</reference>
<dbReference type="Pfam" id="PF01535">
    <property type="entry name" value="PPR"/>
    <property type="match status" value="1"/>
</dbReference>
<feature type="repeat" description="PPR" evidence="3">
    <location>
        <begin position="119"/>
        <end position="153"/>
    </location>
</feature>
<dbReference type="Pfam" id="PF12854">
    <property type="entry name" value="PPR_1"/>
    <property type="match status" value="2"/>
</dbReference>
<sequence length="476" mass="54115">MAAKALFKWSNKITTSQVEQLIRAEKDVQKALRVFDSATAEYSNGYKHDRSTFHIMISKLLSANQFKPAEEMLNRMKVEKCRITEDIFLSICIAYGRVHRPEEAIRVFRAMDGFDCKPTERSFVTVLSVLVDEGRVKQAISFYQYMREMGIPPSLVTLNILIKALCKNIDTVDAAVKIFREMPGRGCVPDLYTYGTMINGLCRFDRIPEAKELFQEMEEKGCSPSVVTYTCLIRGLCQSEKVDEAMGLFERMKTNNVEPNVFTYSSLMDGLCKNGRSKQALELLHLMVRKRVKPNTITYTTLITGLCKEGKVLEAVAILDRMKLQELKPDAGLYGKVITELCGLKRFQEAANFLDEMVLGRITPSRLTWSLHIKINNMVVKGLCADGDLNRAFRLYLSMRTRGISVEVETSHELVKFCCEKGDLQKADRIADDMATDGCAPDEGLWNTLVGRFWDQRKARAAFESVLNDQMVYCYD</sequence>
<evidence type="ECO:0000256" key="1">
    <source>
        <dbReference type="ARBA" id="ARBA00007626"/>
    </source>
</evidence>
<dbReference type="PANTHER" id="PTHR47939:SF13">
    <property type="entry name" value="OS03G0201400 PROTEIN"/>
    <property type="match status" value="1"/>
</dbReference>
<feature type="repeat" description="PPR" evidence="3">
    <location>
        <begin position="225"/>
        <end position="259"/>
    </location>
</feature>
<feature type="repeat" description="PPR" evidence="3">
    <location>
        <begin position="260"/>
        <end position="294"/>
    </location>
</feature>
<dbReference type="NCBIfam" id="TIGR00756">
    <property type="entry name" value="PPR"/>
    <property type="match status" value="8"/>
</dbReference>
<dbReference type="FunFam" id="1.25.40.10:FF:000558">
    <property type="entry name" value="Pentatricopeptide repeat-containing protein At5g39710"/>
    <property type="match status" value="1"/>
</dbReference>
<evidence type="ECO:0000313" key="4">
    <source>
        <dbReference type="EMBL" id="CAL1398073.1"/>
    </source>
</evidence>